<accession>Q5JFY1</accession>
<keyword evidence="1" id="KW-0812">Transmembrane</keyword>
<dbReference type="PATRIC" id="fig|69014.16.peg.293"/>
<evidence type="ECO:0000313" key="3">
    <source>
        <dbReference type="Proteomes" id="UP000000536"/>
    </source>
</evidence>
<dbReference type="Proteomes" id="UP000000536">
    <property type="component" value="Chromosome"/>
</dbReference>
<feature type="transmembrane region" description="Helical" evidence="1">
    <location>
        <begin position="6"/>
        <end position="31"/>
    </location>
</feature>
<dbReference type="STRING" id="69014.TK0294"/>
<reference evidence="2 3" key="1">
    <citation type="journal article" date="2005" name="Genome Res.">
        <title>Complete genome sequence of the hyperthermophilic archaeon Thermococcus kodakaraensis KOD1 and comparison with Pyrococcus genomes.</title>
        <authorList>
            <person name="Fukui T."/>
            <person name="Atomi H."/>
            <person name="Kanai T."/>
            <person name="Matsumi R."/>
            <person name="Fujiwara S."/>
            <person name="Imanaka T."/>
        </authorList>
    </citation>
    <scope>NUCLEOTIDE SEQUENCE [LARGE SCALE GENOMIC DNA]</scope>
    <source>
        <strain evidence="3">ATCC BAA-918 / JCM 12380 / KOD1</strain>
    </source>
</reference>
<organism evidence="2 3">
    <name type="scientific">Thermococcus kodakarensis (strain ATCC BAA-918 / JCM 12380 / KOD1)</name>
    <name type="common">Pyrococcus kodakaraensis (strain KOD1)</name>
    <dbReference type="NCBI Taxonomy" id="69014"/>
    <lineage>
        <taxon>Archaea</taxon>
        <taxon>Methanobacteriati</taxon>
        <taxon>Methanobacteriota</taxon>
        <taxon>Thermococci</taxon>
        <taxon>Thermococcales</taxon>
        <taxon>Thermococcaceae</taxon>
        <taxon>Thermococcus</taxon>
    </lineage>
</organism>
<keyword evidence="3" id="KW-1185">Reference proteome</keyword>
<evidence type="ECO:0000313" key="2">
    <source>
        <dbReference type="EMBL" id="BAD84483.1"/>
    </source>
</evidence>
<dbReference type="NCBIfam" id="NF037979">
    <property type="entry name" value="Na_transp"/>
    <property type="match status" value="1"/>
</dbReference>
<dbReference type="InParanoid" id="Q5JFY1"/>
<dbReference type="HOGENOM" id="CLU_1623545_0_0_2"/>
<sequence>MPLLKIGFNLTVLLVAITSMVPLGEVAGTVYAKITGLHRIDGMIAVSIMTIFFGTLNVLLLSYNIDAVRILDKTVAVLLFFGTVIEAFGIMRSNVSPIWKYSGYIVSWIVGLFGVYYLAVSIKEHNYVSIIVVLAIFLLVIASNKPIKNRMRITRRRQYFNYR</sequence>
<name>Q5JFY1_THEKO</name>
<feature type="transmembrane region" description="Helical" evidence="1">
    <location>
        <begin position="103"/>
        <end position="120"/>
    </location>
</feature>
<dbReference type="EnsemblBacteria" id="BAD84483">
    <property type="protein sequence ID" value="BAD84483"/>
    <property type="gene ID" value="TK0294"/>
</dbReference>
<proteinExistence type="predicted"/>
<protein>
    <submittedName>
        <fullName evidence="2">Hypothetical membrane protein</fullName>
    </submittedName>
</protein>
<dbReference type="KEGG" id="tko:TK0294"/>
<gene>
    <name evidence="2" type="ordered locus">TK0294</name>
</gene>
<evidence type="ECO:0000256" key="1">
    <source>
        <dbReference type="SAM" id="Phobius"/>
    </source>
</evidence>
<dbReference type="EMBL" id="AP006878">
    <property type="protein sequence ID" value="BAD84483.1"/>
    <property type="molecule type" value="Genomic_DNA"/>
</dbReference>
<keyword evidence="1" id="KW-0472">Membrane</keyword>
<feature type="transmembrane region" description="Helical" evidence="1">
    <location>
        <begin position="43"/>
        <end position="63"/>
    </location>
</feature>
<dbReference type="AlphaFoldDB" id="Q5JFY1"/>
<feature type="transmembrane region" description="Helical" evidence="1">
    <location>
        <begin position="75"/>
        <end position="91"/>
    </location>
</feature>
<keyword evidence="1" id="KW-1133">Transmembrane helix</keyword>
<feature type="transmembrane region" description="Helical" evidence="1">
    <location>
        <begin position="126"/>
        <end position="147"/>
    </location>
</feature>